<dbReference type="EMBL" id="JXXN02000522">
    <property type="protein sequence ID" value="THD27119.1"/>
    <property type="molecule type" value="Genomic_DNA"/>
</dbReference>
<feature type="domain" description="FAS1" evidence="2">
    <location>
        <begin position="26"/>
        <end position="185"/>
    </location>
</feature>
<dbReference type="PANTHER" id="PTHR10900:SF77">
    <property type="entry name" value="FI19380P1"/>
    <property type="match status" value="1"/>
</dbReference>
<dbReference type="Proteomes" id="UP000230066">
    <property type="component" value="Unassembled WGS sequence"/>
</dbReference>
<feature type="domain" description="FAS1" evidence="2">
    <location>
        <begin position="191"/>
        <end position="349"/>
    </location>
</feature>
<dbReference type="InterPro" id="IPR036378">
    <property type="entry name" value="FAS1_dom_sf"/>
</dbReference>
<gene>
    <name evidence="3" type="ORF">D915_002002</name>
</gene>
<protein>
    <submittedName>
        <fullName evidence="3">Fasciclin-1</fullName>
    </submittedName>
</protein>
<sequence length="649" mass="72518">MFRPHWSSSIIVLLLIHQGFDLCVAQQTLWDLLQKNPNTTKFADYVREVQMTNQFQNPACAGTSADCITLFAPNNGAMDASATVFNWATLNPAQKMLFVSSHMARETTPLKTENWNQLGQAMNLIDIGFGTGRLYRALSSQCYMFQSKPIPPIGPNNLYYVGNALVVEPNLVASNGVMQVMDNVQYTPEGDTNFLTYLTKQADLSTSAQLWTYLASDPRYKPLVAQRWMDKDLYSTFFIVTNDGWAQVPNEQLTRLRSNITLLASVLANHYLPNQILYSEWTPRQYQVNFYTGFPTDPSSVNPTQLNRAAIRRVLDGKIVVTLGGSDATVQGPSVQIKQAIVHRIPAPLGFVYETRDQVLNRLNSQLLTACQADTSCRMLLLNEAQLTVFSPSLNVMTRFNGLTTYQKSLVLKYLFIPGLLVQSQMTDLKVVAVGNVSDAIRFRVDGQNLFYDTRAANSGYVPSRIMVWDQMSTNGVVHTIDSIPCIPAEKIEDYLSRNGQFSKYSAYQFVQSLKLGGPYTICAPTNNALLAMEASTTVGLPLLQDKARREYIFRRHTFPRSIILQDLQVKPYDAATANYAFTREEVRLTVAPALGGRIAALNFQGQTAEIATATGGFEFTNGWLYTIERLMYTANDLTSSMCNQRGCP</sequence>
<dbReference type="InterPro" id="IPR050904">
    <property type="entry name" value="Adhesion/Biosynth-related"/>
</dbReference>
<keyword evidence="4" id="KW-1185">Reference proteome</keyword>
<proteinExistence type="predicted"/>
<dbReference type="Pfam" id="PF02469">
    <property type="entry name" value="Fasciclin"/>
    <property type="match status" value="4"/>
</dbReference>
<evidence type="ECO:0000313" key="3">
    <source>
        <dbReference type="EMBL" id="THD27119.1"/>
    </source>
</evidence>
<feature type="signal peptide" evidence="1">
    <location>
        <begin position="1"/>
        <end position="25"/>
    </location>
</feature>
<keyword evidence="1" id="KW-0732">Signal</keyword>
<dbReference type="InterPro" id="IPR000782">
    <property type="entry name" value="FAS1_domain"/>
</dbReference>
<comment type="caution">
    <text evidence="3">The sequence shown here is derived from an EMBL/GenBank/DDBJ whole genome shotgun (WGS) entry which is preliminary data.</text>
</comment>
<dbReference type="Gene3D" id="2.30.180.10">
    <property type="entry name" value="FAS1 domain"/>
    <property type="match status" value="4"/>
</dbReference>
<dbReference type="AlphaFoldDB" id="A0A4E0RE57"/>
<dbReference type="SMART" id="SM00554">
    <property type="entry name" value="FAS1"/>
    <property type="match status" value="3"/>
</dbReference>
<evidence type="ECO:0000256" key="1">
    <source>
        <dbReference type="SAM" id="SignalP"/>
    </source>
</evidence>
<accession>A0A4E0RE57</accession>
<dbReference type="PANTHER" id="PTHR10900">
    <property type="entry name" value="PERIOSTIN-RELATED"/>
    <property type="match status" value="1"/>
</dbReference>
<organism evidence="3 4">
    <name type="scientific">Fasciola hepatica</name>
    <name type="common">Liver fluke</name>
    <dbReference type="NCBI Taxonomy" id="6192"/>
    <lineage>
        <taxon>Eukaryota</taxon>
        <taxon>Metazoa</taxon>
        <taxon>Spiralia</taxon>
        <taxon>Lophotrochozoa</taxon>
        <taxon>Platyhelminthes</taxon>
        <taxon>Trematoda</taxon>
        <taxon>Digenea</taxon>
        <taxon>Plagiorchiida</taxon>
        <taxon>Echinostomata</taxon>
        <taxon>Echinostomatoidea</taxon>
        <taxon>Fasciolidae</taxon>
        <taxon>Fasciola</taxon>
    </lineage>
</organism>
<evidence type="ECO:0000313" key="4">
    <source>
        <dbReference type="Proteomes" id="UP000230066"/>
    </source>
</evidence>
<dbReference type="SUPFAM" id="SSF82153">
    <property type="entry name" value="FAS1 domain"/>
    <property type="match status" value="4"/>
</dbReference>
<dbReference type="PROSITE" id="PS50213">
    <property type="entry name" value="FAS1"/>
    <property type="match status" value="3"/>
</dbReference>
<evidence type="ECO:0000259" key="2">
    <source>
        <dbReference type="PROSITE" id="PS50213"/>
    </source>
</evidence>
<feature type="domain" description="FAS1" evidence="2">
    <location>
        <begin position="489"/>
        <end position="632"/>
    </location>
</feature>
<name>A0A4E0RE57_FASHE</name>
<reference evidence="3" key="1">
    <citation type="submission" date="2019-03" db="EMBL/GenBank/DDBJ databases">
        <title>Improved annotation for the trematode Fasciola hepatica.</title>
        <authorList>
            <person name="Choi Y.-J."/>
            <person name="Martin J."/>
            <person name="Mitreva M."/>
        </authorList>
    </citation>
    <scope>NUCLEOTIDE SEQUENCE [LARGE SCALE GENOMIC DNA]</scope>
</reference>
<feature type="chain" id="PRO_5020023552" evidence="1">
    <location>
        <begin position="26"/>
        <end position="649"/>
    </location>
</feature>